<dbReference type="CDD" id="cd08195">
    <property type="entry name" value="DHQS"/>
    <property type="match status" value="1"/>
</dbReference>
<accession>A0A7S0DNG1</accession>
<dbReference type="EMBL" id="HBEM01028425">
    <property type="protein sequence ID" value="CAD8460459.1"/>
    <property type="molecule type" value="Transcribed_RNA"/>
</dbReference>
<dbReference type="GO" id="GO:0009073">
    <property type="term" value="P:aromatic amino acid family biosynthetic process"/>
    <property type="evidence" value="ECO:0007669"/>
    <property type="project" value="InterPro"/>
</dbReference>
<dbReference type="SUPFAM" id="SSF56796">
    <property type="entry name" value="Dehydroquinate synthase-like"/>
    <property type="match status" value="1"/>
</dbReference>
<feature type="signal peptide" evidence="9">
    <location>
        <begin position="1"/>
        <end position="17"/>
    </location>
</feature>
<dbReference type="FunFam" id="3.40.50.1970:FF:000007">
    <property type="entry name" value="Pentafunctional AROM polypeptide"/>
    <property type="match status" value="1"/>
</dbReference>
<evidence type="ECO:0000313" key="12">
    <source>
        <dbReference type="EMBL" id="CAD8460459.1"/>
    </source>
</evidence>
<comment type="cofactor">
    <cofactor evidence="1">
        <name>NAD(+)</name>
        <dbReference type="ChEBI" id="CHEBI:57540"/>
    </cofactor>
</comment>
<keyword evidence="6" id="KW-0862">Zinc</keyword>
<dbReference type="Pfam" id="PF24621">
    <property type="entry name" value="DHQS_C"/>
    <property type="match status" value="1"/>
</dbReference>
<proteinExistence type="predicted"/>
<keyword evidence="4" id="KW-0479">Metal-binding</keyword>
<dbReference type="GO" id="GO:0005737">
    <property type="term" value="C:cytoplasm"/>
    <property type="evidence" value="ECO:0007669"/>
    <property type="project" value="InterPro"/>
</dbReference>
<evidence type="ECO:0000256" key="4">
    <source>
        <dbReference type="ARBA" id="ARBA00022723"/>
    </source>
</evidence>
<dbReference type="GO" id="GO:0046872">
    <property type="term" value="F:metal ion binding"/>
    <property type="evidence" value="ECO:0007669"/>
    <property type="project" value="UniProtKB-KW"/>
</dbReference>
<dbReference type="PANTHER" id="PTHR43622">
    <property type="entry name" value="3-DEHYDROQUINATE SYNTHASE"/>
    <property type="match status" value="1"/>
</dbReference>
<dbReference type="NCBIfam" id="TIGR01357">
    <property type="entry name" value="aroB"/>
    <property type="match status" value="1"/>
</dbReference>
<dbReference type="GO" id="GO:0003856">
    <property type="term" value="F:3-dehydroquinate synthase activity"/>
    <property type="evidence" value="ECO:0007669"/>
    <property type="project" value="InterPro"/>
</dbReference>
<name>A0A7S0DNG1_9EUKA</name>
<gene>
    <name evidence="12" type="ORF">LAMO00422_LOCUS19417</name>
</gene>
<evidence type="ECO:0000256" key="7">
    <source>
        <dbReference type="ARBA" id="ARBA00023027"/>
    </source>
</evidence>
<evidence type="ECO:0000256" key="9">
    <source>
        <dbReference type="SAM" id="SignalP"/>
    </source>
</evidence>
<feature type="domain" description="3-dehydroquinate synthase C-terminal" evidence="11">
    <location>
        <begin position="267"/>
        <end position="418"/>
    </location>
</feature>
<dbReference type="Gene3D" id="3.40.50.1970">
    <property type="match status" value="1"/>
</dbReference>
<evidence type="ECO:0000256" key="2">
    <source>
        <dbReference type="ARBA" id="ARBA00001941"/>
    </source>
</evidence>
<feature type="domain" description="3-dehydroquinate synthase N-terminal" evidence="10">
    <location>
        <begin position="153"/>
        <end position="262"/>
    </location>
</feature>
<organism evidence="12">
    <name type="scientific">Amorphochlora amoebiformis</name>
    <dbReference type="NCBI Taxonomy" id="1561963"/>
    <lineage>
        <taxon>Eukaryota</taxon>
        <taxon>Sar</taxon>
        <taxon>Rhizaria</taxon>
        <taxon>Cercozoa</taxon>
        <taxon>Chlorarachniophyceae</taxon>
        <taxon>Amorphochlora</taxon>
    </lineage>
</organism>
<evidence type="ECO:0000259" key="11">
    <source>
        <dbReference type="Pfam" id="PF24621"/>
    </source>
</evidence>
<evidence type="ECO:0008006" key="13">
    <source>
        <dbReference type="Google" id="ProtNLM"/>
    </source>
</evidence>
<dbReference type="InterPro" id="IPR016037">
    <property type="entry name" value="DHQ_synth_AroB"/>
</dbReference>
<keyword evidence="7" id="KW-0520">NAD</keyword>
<evidence type="ECO:0000256" key="8">
    <source>
        <dbReference type="ARBA" id="ARBA00023239"/>
    </source>
</evidence>
<comment type="cofactor">
    <cofactor evidence="2">
        <name>Co(2+)</name>
        <dbReference type="ChEBI" id="CHEBI:48828"/>
    </cofactor>
</comment>
<dbReference type="Pfam" id="PF01761">
    <property type="entry name" value="DHQ_synthase"/>
    <property type="match status" value="1"/>
</dbReference>
<evidence type="ECO:0000259" key="10">
    <source>
        <dbReference type="Pfam" id="PF01761"/>
    </source>
</evidence>
<dbReference type="InterPro" id="IPR030960">
    <property type="entry name" value="DHQS/DOIS_N"/>
</dbReference>
<evidence type="ECO:0000256" key="6">
    <source>
        <dbReference type="ARBA" id="ARBA00022833"/>
    </source>
</evidence>
<evidence type="ECO:0000256" key="1">
    <source>
        <dbReference type="ARBA" id="ARBA00001911"/>
    </source>
</evidence>
<protein>
    <recommendedName>
        <fullName evidence="13">3-dehydroquinate synthase domain-containing protein</fullName>
    </recommendedName>
</protein>
<dbReference type="InterPro" id="IPR050071">
    <property type="entry name" value="Dehydroquinate_synthase"/>
</dbReference>
<reference evidence="12" key="1">
    <citation type="submission" date="2021-01" db="EMBL/GenBank/DDBJ databases">
        <authorList>
            <person name="Corre E."/>
            <person name="Pelletier E."/>
            <person name="Niang G."/>
            <person name="Scheremetjew M."/>
            <person name="Finn R."/>
            <person name="Kale V."/>
            <person name="Holt S."/>
            <person name="Cochrane G."/>
            <person name="Meng A."/>
            <person name="Brown T."/>
            <person name="Cohen L."/>
        </authorList>
    </citation>
    <scope>NUCLEOTIDE SEQUENCE</scope>
    <source>
        <strain evidence="12">CCMP2058</strain>
    </source>
</reference>
<dbReference type="InterPro" id="IPR056179">
    <property type="entry name" value="DHQS_C"/>
</dbReference>
<keyword evidence="8" id="KW-0456">Lyase</keyword>
<evidence type="ECO:0000256" key="3">
    <source>
        <dbReference type="ARBA" id="ARBA00001947"/>
    </source>
</evidence>
<comment type="cofactor">
    <cofactor evidence="3">
        <name>Zn(2+)</name>
        <dbReference type="ChEBI" id="CHEBI:29105"/>
    </cofactor>
</comment>
<dbReference type="GO" id="GO:0000166">
    <property type="term" value="F:nucleotide binding"/>
    <property type="evidence" value="ECO:0007669"/>
    <property type="project" value="UniProtKB-KW"/>
</dbReference>
<dbReference type="AlphaFoldDB" id="A0A7S0DNG1"/>
<keyword evidence="5" id="KW-0547">Nucleotide-binding</keyword>
<keyword evidence="9" id="KW-0732">Signal</keyword>
<feature type="chain" id="PRO_5031254469" description="3-dehydroquinate synthase domain-containing protein" evidence="9">
    <location>
        <begin position="18"/>
        <end position="457"/>
    </location>
</feature>
<evidence type="ECO:0000256" key="5">
    <source>
        <dbReference type="ARBA" id="ARBA00022741"/>
    </source>
</evidence>
<dbReference type="PANTHER" id="PTHR43622:SF1">
    <property type="entry name" value="3-DEHYDROQUINATE SYNTHASE"/>
    <property type="match status" value="1"/>
</dbReference>
<dbReference type="Gene3D" id="1.20.1090.10">
    <property type="entry name" value="Dehydroquinate synthase-like - alpha domain"/>
    <property type="match status" value="1"/>
</dbReference>
<sequence>MIALLLMLALMHRKSYCKVVPRLAMGPWRVGEQHDGLSGKFSRDVLIRLWHSGRPWRSLNVVRGEVVGDTVTGNPGREGRIKEDEAGGYVIEIAGKSRVMLKSGLTNRIPRLLSEAFPKAYKFVVVTDNTVYDIHGKEFCGMLQSHGLEPIVIRVPSGEHSKTRKWKAYIEDEMILHGCGRDSVLIAFGGGVVGDLGGFVAATYMRGIPVVQIPTTVMAIVDSSVGGKTAINLESGKNLIGAFHHPALVFADVDFLDTLSPNIYNEGVAEIIKMGLVRSLPLFETLESTPTIRDAPASGLEAIAWAVKLKAEVVEIDEVDKGVRSTLNFGHTVGHAIEAEASLAGGDASKMLHGECVAIGMLVELRAAALEERWLSDETDEILGRLTAVLKKYDLPTSVPHHMSAQTLLSRMSLDKKNLQGKVFISKLDGIGKARPIPEPISEEAMLHALGEFGASP</sequence>